<dbReference type="InterPro" id="IPR036388">
    <property type="entry name" value="WH-like_DNA-bd_sf"/>
</dbReference>
<protein>
    <submittedName>
        <fullName evidence="5">DNA-binding transcriptional ArsR family regulator</fullName>
    </submittedName>
</protein>
<organism evidence="5 6">
    <name type="scientific">Rhizobium esperanzae</name>
    <dbReference type="NCBI Taxonomy" id="1967781"/>
    <lineage>
        <taxon>Bacteria</taxon>
        <taxon>Pseudomonadati</taxon>
        <taxon>Pseudomonadota</taxon>
        <taxon>Alphaproteobacteria</taxon>
        <taxon>Hyphomicrobiales</taxon>
        <taxon>Rhizobiaceae</taxon>
        <taxon>Rhizobium/Agrobacterium group</taxon>
        <taxon>Rhizobium</taxon>
    </lineage>
</organism>
<evidence type="ECO:0000256" key="2">
    <source>
        <dbReference type="ARBA" id="ARBA00023125"/>
    </source>
</evidence>
<dbReference type="GO" id="GO:0003700">
    <property type="term" value="F:DNA-binding transcription factor activity"/>
    <property type="evidence" value="ECO:0007669"/>
    <property type="project" value="InterPro"/>
</dbReference>
<dbReference type="Pfam" id="PF01022">
    <property type="entry name" value="HTH_5"/>
    <property type="match status" value="1"/>
</dbReference>
<name>A0A7W6W565_9HYPH</name>
<keyword evidence="3" id="KW-0804">Transcription</keyword>
<dbReference type="PANTHER" id="PTHR43132:SF2">
    <property type="entry name" value="ARSENICAL RESISTANCE OPERON REPRESSOR ARSR-RELATED"/>
    <property type="match status" value="1"/>
</dbReference>
<keyword evidence="2 5" id="KW-0238">DNA-binding</keyword>
<dbReference type="SMART" id="SM00418">
    <property type="entry name" value="HTH_ARSR"/>
    <property type="match status" value="1"/>
</dbReference>
<dbReference type="AlphaFoldDB" id="A0A7W6W565"/>
<evidence type="ECO:0000313" key="6">
    <source>
        <dbReference type="Proteomes" id="UP000540909"/>
    </source>
</evidence>
<gene>
    <name evidence="5" type="ORF">GGD57_002449</name>
</gene>
<sequence>MDKKIFHGPYRNGQWQEAEDAITTDLQQVQRGDIARLVELDQSAASQHLAKLRKVGLVETRRHGQQIFHECRAPEVSRVLSALITNDISQRYPTNL</sequence>
<evidence type="ECO:0000313" key="5">
    <source>
        <dbReference type="EMBL" id="MBB4235875.1"/>
    </source>
</evidence>
<dbReference type="GO" id="GO:0003677">
    <property type="term" value="F:DNA binding"/>
    <property type="evidence" value="ECO:0007669"/>
    <property type="project" value="UniProtKB-KW"/>
</dbReference>
<dbReference type="InterPro" id="IPR011991">
    <property type="entry name" value="ArsR-like_HTH"/>
</dbReference>
<dbReference type="InterPro" id="IPR001845">
    <property type="entry name" value="HTH_ArsR_DNA-bd_dom"/>
</dbReference>
<reference evidence="5 6" key="1">
    <citation type="submission" date="2020-08" db="EMBL/GenBank/DDBJ databases">
        <title>Genomic Encyclopedia of Type Strains, Phase IV (KMG-V): Genome sequencing to study the core and pangenomes of soil and plant-associated prokaryotes.</title>
        <authorList>
            <person name="Whitman W."/>
        </authorList>
    </citation>
    <scope>NUCLEOTIDE SEQUENCE [LARGE SCALE GENOMIC DNA]</scope>
    <source>
        <strain evidence="5 6">SEMIA 4089</strain>
    </source>
</reference>
<evidence type="ECO:0000256" key="1">
    <source>
        <dbReference type="ARBA" id="ARBA00023015"/>
    </source>
</evidence>
<dbReference type="InterPro" id="IPR036390">
    <property type="entry name" value="WH_DNA-bd_sf"/>
</dbReference>
<dbReference type="PANTHER" id="PTHR43132">
    <property type="entry name" value="ARSENICAL RESISTANCE OPERON REPRESSOR ARSR-RELATED"/>
    <property type="match status" value="1"/>
</dbReference>
<feature type="domain" description="HTH arsR-type" evidence="4">
    <location>
        <begin position="1"/>
        <end position="91"/>
    </location>
</feature>
<dbReference type="Proteomes" id="UP000540909">
    <property type="component" value="Unassembled WGS sequence"/>
</dbReference>
<accession>A0A7W6W565</accession>
<dbReference type="RefSeq" id="WP_184469915.1">
    <property type="nucleotide sequence ID" value="NZ_JACIFY010000007.1"/>
</dbReference>
<dbReference type="CDD" id="cd00090">
    <property type="entry name" value="HTH_ARSR"/>
    <property type="match status" value="1"/>
</dbReference>
<dbReference type="PROSITE" id="PS50987">
    <property type="entry name" value="HTH_ARSR_2"/>
    <property type="match status" value="1"/>
</dbReference>
<evidence type="ECO:0000259" key="4">
    <source>
        <dbReference type="PROSITE" id="PS50987"/>
    </source>
</evidence>
<comment type="caution">
    <text evidence="5">The sequence shown here is derived from an EMBL/GenBank/DDBJ whole genome shotgun (WGS) entry which is preliminary data.</text>
</comment>
<dbReference type="SUPFAM" id="SSF46785">
    <property type="entry name" value="Winged helix' DNA-binding domain"/>
    <property type="match status" value="1"/>
</dbReference>
<evidence type="ECO:0000256" key="3">
    <source>
        <dbReference type="ARBA" id="ARBA00023163"/>
    </source>
</evidence>
<dbReference type="Gene3D" id="1.10.10.10">
    <property type="entry name" value="Winged helix-like DNA-binding domain superfamily/Winged helix DNA-binding domain"/>
    <property type="match status" value="1"/>
</dbReference>
<dbReference type="EMBL" id="JACIFY010000007">
    <property type="protein sequence ID" value="MBB4235875.1"/>
    <property type="molecule type" value="Genomic_DNA"/>
</dbReference>
<keyword evidence="1" id="KW-0805">Transcription regulation</keyword>
<dbReference type="InterPro" id="IPR051011">
    <property type="entry name" value="Metal_resp_trans_reg"/>
</dbReference>
<proteinExistence type="predicted"/>